<dbReference type="Gene3D" id="3.40.50.1820">
    <property type="entry name" value="alpha/beta hydrolase"/>
    <property type="match status" value="1"/>
</dbReference>
<dbReference type="InterPro" id="IPR020802">
    <property type="entry name" value="TesA-like"/>
</dbReference>
<dbReference type="Proteomes" id="UP000536624">
    <property type="component" value="Unassembled WGS sequence"/>
</dbReference>
<gene>
    <name evidence="2" type="ORF">SMALB_1930</name>
</gene>
<dbReference type="InterPro" id="IPR029058">
    <property type="entry name" value="AB_hydrolase_fold"/>
</dbReference>
<reference evidence="2 3" key="1">
    <citation type="submission" date="2020-02" db="EMBL/GenBank/DDBJ databases">
        <title>Streptomyces malaysiensis DSM14702 (JHCC583434, PFL_A843) Genome sequencing and assembly.</title>
        <authorList>
            <person name="Samborskyy M."/>
        </authorList>
    </citation>
    <scope>NUCLEOTIDE SEQUENCE [LARGE SCALE GENOMIC DNA]</scope>
    <source>
        <strain evidence="2 3">DSM 14702</strain>
    </source>
</reference>
<feature type="domain" description="Thioesterase TesA-like" evidence="1">
    <location>
        <begin position="1"/>
        <end position="70"/>
    </location>
</feature>
<comment type="caution">
    <text evidence="2">The sequence shown here is derived from an EMBL/GenBank/DDBJ whole genome shotgun (WGS) entry which is preliminary data.</text>
</comment>
<evidence type="ECO:0000313" key="2">
    <source>
        <dbReference type="EMBL" id="NIY63984.1"/>
    </source>
</evidence>
<dbReference type="AlphaFoldDB" id="A0A7X6AV54"/>
<protein>
    <recommendedName>
        <fullName evidence="1">Thioesterase TesA-like domain-containing protein</fullName>
    </recommendedName>
</protein>
<dbReference type="EMBL" id="JAALLH010000001">
    <property type="protein sequence ID" value="NIY63984.1"/>
    <property type="molecule type" value="Genomic_DNA"/>
</dbReference>
<name>A0A7X6AV54_STRMQ</name>
<sequence length="195" mass="20765">MAGYFELFSGWKPAPLACPTQYVRARDTLPGAEPAPDWSLPHAEVTVDGDHFTMLEEHARTTALAIHRWLGAGPVWGGPGRGAGADGLRPTHPRAAVLAPAAPAAGRGTAAGRAPFGPTATTDVGPRAQDLFLLRGRGRCFHKLRGDPAVNVLEQGPHRHAEDLGLVFADEGGVPEHLQDDHAVQVVRDSPRRRP</sequence>
<organism evidence="2 3">
    <name type="scientific">Streptomyces malaysiensis</name>
    <dbReference type="NCBI Taxonomy" id="92644"/>
    <lineage>
        <taxon>Bacteria</taxon>
        <taxon>Bacillati</taxon>
        <taxon>Actinomycetota</taxon>
        <taxon>Actinomycetes</taxon>
        <taxon>Kitasatosporales</taxon>
        <taxon>Streptomycetaceae</taxon>
        <taxon>Streptomyces</taxon>
        <taxon>Streptomyces violaceusniger group</taxon>
    </lineage>
</organism>
<dbReference type="SMART" id="SM00824">
    <property type="entry name" value="PKS_TE"/>
    <property type="match status" value="1"/>
</dbReference>
<proteinExistence type="predicted"/>
<evidence type="ECO:0000259" key="1">
    <source>
        <dbReference type="SMART" id="SM00824"/>
    </source>
</evidence>
<evidence type="ECO:0000313" key="3">
    <source>
        <dbReference type="Proteomes" id="UP000536624"/>
    </source>
</evidence>
<accession>A0A7X6AV54</accession>